<dbReference type="EMBL" id="LCIT01000001">
    <property type="protein sequence ID" value="KKT63835.1"/>
    <property type="molecule type" value="Genomic_DNA"/>
</dbReference>
<organism evidence="1 2">
    <name type="scientific">Candidatus Giovannonibacteria bacterium GW2011_GWA2_44_26</name>
    <dbReference type="NCBI Taxonomy" id="1618648"/>
    <lineage>
        <taxon>Bacteria</taxon>
        <taxon>Candidatus Giovannoniibacteriota</taxon>
    </lineage>
</organism>
<sequence length="121" mass="13037">MTQNNQVVASVLEVLEGVGLNHSCTMGKAVILEGGLSDHMKALRVSTFRDAITGGTGFINRPVVQQNMLPARRALLAHVASVLQEKGATLKSKEDFHGPTVDEVYHFVIEGQEVDLVLMPG</sequence>
<proteinExistence type="predicted"/>
<accession>A0A0G1IXM4</accession>
<comment type="caution">
    <text evidence="1">The sequence shown here is derived from an EMBL/GenBank/DDBJ whole genome shotgun (WGS) entry which is preliminary data.</text>
</comment>
<evidence type="ECO:0000313" key="2">
    <source>
        <dbReference type="Proteomes" id="UP000033945"/>
    </source>
</evidence>
<name>A0A0G1IXM4_9BACT</name>
<protein>
    <submittedName>
        <fullName evidence="1">Uncharacterized protein</fullName>
    </submittedName>
</protein>
<dbReference type="Proteomes" id="UP000033945">
    <property type="component" value="Unassembled WGS sequence"/>
</dbReference>
<evidence type="ECO:0000313" key="1">
    <source>
        <dbReference type="EMBL" id="KKT63835.1"/>
    </source>
</evidence>
<reference evidence="1 2" key="1">
    <citation type="journal article" date="2015" name="Nature">
        <title>rRNA introns, odd ribosomes, and small enigmatic genomes across a large radiation of phyla.</title>
        <authorList>
            <person name="Brown C.T."/>
            <person name="Hug L.A."/>
            <person name="Thomas B.C."/>
            <person name="Sharon I."/>
            <person name="Castelle C.J."/>
            <person name="Singh A."/>
            <person name="Wilkins M.J."/>
            <person name="Williams K.H."/>
            <person name="Banfield J.F."/>
        </authorList>
    </citation>
    <scope>NUCLEOTIDE SEQUENCE [LARGE SCALE GENOMIC DNA]</scope>
</reference>
<dbReference type="AlphaFoldDB" id="A0A0G1IXM4"/>
<gene>
    <name evidence="1" type="ORF">UW55_C0001G0128</name>
</gene>